<dbReference type="InterPro" id="IPR002123">
    <property type="entry name" value="Plipid/glycerol_acylTrfase"/>
</dbReference>
<dbReference type="CDD" id="cd07989">
    <property type="entry name" value="LPLAT_AGPAT-like"/>
    <property type="match status" value="1"/>
</dbReference>
<evidence type="ECO:0000256" key="1">
    <source>
        <dbReference type="ARBA" id="ARBA00022692"/>
    </source>
</evidence>
<dbReference type="Gene3D" id="1.20.1250.20">
    <property type="entry name" value="MFS general substrate transporter like domains"/>
    <property type="match status" value="1"/>
</dbReference>
<dbReference type="GO" id="GO:0016878">
    <property type="term" value="F:acid-thiol ligase activity"/>
    <property type="evidence" value="ECO:0007669"/>
    <property type="project" value="UniProtKB-ARBA"/>
</dbReference>
<evidence type="ECO:0000256" key="2">
    <source>
        <dbReference type="ARBA" id="ARBA00022989"/>
    </source>
</evidence>
<dbReference type="InterPro" id="IPR050237">
    <property type="entry name" value="ATP-dep_AMP-bd_enzyme"/>
</dbReference>
<feature type="domain" description="Major facilitator superfamily (MFS) profile" evidence="5">
    <location>
        <begin position="13"/>
        <end position="420"/>
    </location>
</feature>
<dbReference type="SUPFAM" id="SSF69593">
    <property type="entry name" value="Glycerol-3-phosphate (1)-acyltransferase"/>
    <property type="match status" value="1"/>
</dbReference>
<feature type="transmembrane region" description="Helical" evidence="4">
    <location>
        <begin position="307"/>
        <end position="325"/>
    </location>
</feature>
<reference evidence="6 7" key="1">
    <citation type="journal article" date="2014" name="ISME J.">
        <title>Ecophysiology of Thioploca ingrica as revealed by the complete genome sequence supplemented with proteomic evidence.</title>
        <authorList>
            <person name="Kojima H."/>
            <person name="Ogura Y."/>
            <person name="Yamamoto N."/>
            <person name="Togashi T."/>
            <person name="Mori H."/>
            <person name="Watanabe T."/>
            <person name="Nemoto F."/>
            <person name="Kurokawa K."/>
            <person name="Hayashi T."/>
            <person name="Fukui M."/>
        </authorList>
    </citation>
    <scope>NUCLEOTIDE SEQUENCE [LARGE SCALE GENOMIC DNA]</scope>
</reference>
<dbReference type="InterPro" id="IPR000873">
    <property type="entry name" value="AMP-dep_synth/lig_dom"/>
</dbReference>
<dbReference type="Gene3D" id="3.30.300.30">
    <property type="match status" value="1"/>
</dbReference>
<dbReference type="SUPFAM" id="SSF103473">
    <property type="entry name" value="MFS general substrate transporter"/>
    <property type="match status" value="1"/>
</dbReference>
<feature type="transmembrane region" description="Helical" evidence="4">
    <location>
        <begin position="144"/>
        <end position="165"/>
    </location>
</feature>
<dbReference type="PROSITE" id="PS00455">
    <property type="entry name" value="AMP_BINDING"/>
    <property type="match status" value="1"/>
</dbReference>
<name>A0A090AMF3_9GAMM</name>
<dbReference type="CDD" id="cd06173">
    <property type="entry name" value="MFS_MefA_like"/>
    <property type="match status" value="1"/>
</dbReference>
<dbReference type="OrthoDB" id="9803968at2"/>
<dbReference type="InterPro" id="IPR020846">
    <property type="entry name" value="MFS_dom"/>
</dbReference>
<dbReference type="SUPFAM" id="SSF56801">
    <property type="entry name" value="Acetyl-CoA synthetase-like"/>
    <property type="match status" value="1"/>
</dbReference>
<dbReference type="EMBL" id="AP014633">
    <property type="protein sequence ID" value="BAP56420.1"/>
    <property type="molecule type" value="Genomic_DNA"/>
</dbReference>
<feature type="transmembrane region" description="Helical" evidence="4">
    <location>
        <begin position="185"/>
        <end position="204"/>
    </location>
</feature>
<dbReference type="NCBIfam" id="NF006386">
    <property type="entry name" value="PRK08633.1"/>
    <property type="match status" value="1"/>
</dbReference>
<dbReference type="InterPro" id="IPR045851">
    <property type="entry name" value="AMP-bd_C_sf"/>
</dbReference>
<keyword evidence="6" id="KW-0808">Transferase</keyword>
<feature type="transmembrane region" description="Helical" evidence="4">
    <location>
        <begin position="331"/>
        <end position="351"/>
    </location>
</feature>
<evidence type="ECO:0000259" key="5">
    <source>
        <dbReference type="PROSITE" id="PS50850"/>
    </source>
</evidence>
<evidence type="ECO:0000313" key="6">
    <source>
        <dbReference type="EMBL" id="BAP56420.1"/>
    </source>
</evidence>
<evidence type="ECO:0000313" key="7">
    <source>
        <dbReference type="Proteomes" id="UP000031623"/>
    </source>
</evidence>
<proteinExistence type="predicted"/>
<dbReference type="GO" id="GO:0022857">
    <property type="term" value="F:transmembrane transporter activity"/>
    <property type="evidence" value="ECO:0007669"/>
    <property type="project" value="InterPro"/>
</dbReference>
<dbReference type="InterPro" id="IPR042099">
    <property type="entry name" value="ANL_N_sf"/>
</dbReference>
<dbReference type="GO" id="GO:0016746">
    <property type="term" value="F:acyltransferase activity"/>
    <property type="evidence" value="ECO:0007669"/>
    <property type="project" value="UniProtKB-KW"/>
</dbReference>
<dbReference type="SMART" id="SM00563">
    <property type="entry name" value="PlsC"/>
    <property type="match status" value="1"/>
</dbReference>
<dbReference type="PANTHER" id="PTHR43767">
    <property type="entry name" value="LONG-CHAIN-FATTY-ACID--COA LIGASE"/>
    <property type="match status" value="1"/>
</dbReference>
<dbReference type="InterPro" id="IPR020845">
    <property type="entry name" value="AMP-binding_CS"/>
</dbReference>
<dbReference type="InterPro" id="IPR036259">
    <property type="entry name" value="MFS_trans_sf"/>
</dbReference>
<dbReference type="Pfam" id="PF07690">
    <property type="entry name" value="MFS_1"/>
    <property type="match status" value="1"/>
</dbReference>
<accession>A0A090AMF3</accession>
<feature type="transmembrane region" description="Helical" evidence="4">
    <location>
        <begin position="12"/>
        <end position="29"/>
    </location>
</feature>
<feature type="transmembrane region" description="Helical" evidence="4">
    <location>
        <begin position="80"/>
        <end position="98"/>
    </location>
</feature>
<protein>
    <submittedName>
        <fullName evidence="6">2-acyl-glycerophospho-ethanolamine acyltransferase</fullName>
    </submittedName>
</protein>
<evidence type="ECO:0000256" key="4">
    <source>
        <dbReference type="SAM" id="Phobius"/>
    </source>
</evidence>
<evidence type="ECO:0000256" key="3">
    <source>
        <dbReference type="ARBA" id="ARBA00023136"/>
    </source>
</evidence>
<keyword evidence="3 4" id="KW-0472">Membrane</keyword>
<feature type="transmembrane region" description="Helical" evidence="4">
    <location>
        <begin position="104"/>
        <end position="123"/>
    </location>
</feature>
<gene>
    <name evidence="6" type="ORF">THII_2123</name>
</gene>
<dbReference type="AlphaFoldDB" id="A0A090AMF3"/>
<dbReference type="KEGG" id="tig:THII_2123"/>
<feature type="transmembrane region" description="Helical" evidence="4">
    <location>
        <begin position="49"/>
        <end position="73"/>
    </location>
</feature>
<dbReference type="HOGENOM" id="CLU_008489_1_0_6"/>
<keyword evidence="6" id="KW-0012">Acyltransferase</keyword>
<dbReference type="PROSITE" id="PS50850">
    <property type="entry name" value="MFS"/>
    <property type="match status" value="1"/>
</dbReference>
<dbReference type="Pfam" id="PF01553">
    <property type="entry name" value="Acyltransferase"/>
    <property type="match status" value="1"/>
</dbReference>
<keyword evidence="7" id="KW-1185">Reference proteome</keyword>
<feature type="transmembrane region" description="Helical" evidence="4">
    <location>
        <begin position="396"/>
        <end position="413"/>
    </location>
</feature>
<dbReference type="Pfam" id="PF00501">
    <property type="entry name" value="AMP-binding"/>
    <property type="match status" value="1"/>
</dbReference>
<dbReference type="STRING" id="40754.THII_2123"/>
<organism evidence="6 7">
    <name type="scientific">Thioploca ingrica</name>
    <dbReference type="NCBI Taxonomy" id="40754"/>
    <lineage>
        <taxon>Bacteria</taxon>
        <taxon>Pseudomonadati</taxon>
        <taxon>Pseudomonadota</taxon>
        <taxon>Gammaproteobacteria</taxon>
        <taxon>Thiotrichales</taxon>
        <taxon>Thiotrichaceae</taxon>
        <taxon>Thioploca</taxon>
    </lineage>
</organism>
<feature type="transmembrane region" description="Helical" evidence="4">
    <location>
        <begin position="240"/>
        <end position="264"/>
    </location>
</feature>
<dbReference type="InterPro" id="IPR011701">
    <property type="entry name" value="MFS"/>
</dbReference>
<feature type="transmembrane region" description="Helical" evidence="4">
    <location>
        <begin position="371"/>
        <end position="390"/>
    </location>
</feature>
<feature type="transmembrane region" description="Helical" evidence="4">
    <location>
        <begin position="276"/>
        <end position="295"/>
    </location>
</feature>
<dbReference type="Proteomes" id="UP000031623">
    <property type="component" value="Chromosome"/>
</dbReference>
<keyword evidence="2 4" id="KW-1133">Transmembrane helix</keyword>
<dbReference type="PANTHER" id="PTHR43767:SF1">
    <property type="entry name" value="NONRIBOSOMAL PEPTIDE SYNTHASE PES1 (EUROFUNG)-RELATED"/>
    <property type="match status" value="1"/>
</dbReference>
<dbReference type="Gene3D" id="3.40.50.12780">
    <property type="entry name" value="N-terminal domain of ligase-like"/>
    <property type="match status" value="1"/>
</dbReference>
<sequence>METEITLWKNRSFIAYLSISFLNAFTDLGHKIIIQNTLFKIYDGTELRIYSAIIQAIMLLPFVMVFTPAGYLADKFPKPWIIQISALIAIPITLLITVSYYLGWFWPAFMLTFLLALQSAFYSPAKYGYIRELVGPQKLAAANSAIQATTIVAILGGTFIYSLLFEGILPAHPQTSSEILQAVRYLGFLLVGGTLLEFSLTFRLPETRPVEATLHFDFKRYLRAEYLRENLYAVWSREGIWLSIIGLSVFYAISQVVLANFGAYLKDVTGGTDTRIANGLMALSGIGFILGSLFAGKVSKNYIETGIIPLGAAGICVTLIILPLLSDYLTLAIVFTTYGFFGGMFVVPLYALIQYLANEDQAGVVMAANNFIQNIFMLIFLGVSILLASLAVSDRVTFYLLAAVTLIGTVYALRKLPQSFVRYLVASLVKQRYRVQVVGMKNLPSTGGVLLLGNHISWLDWAILQIASPRPIRFVIIRTYYEKWYLKWFLDLFQVIPITAGGSKNALEQVKNALQAGEVVALFPEGHISHNGHLSLFKAGFERAVQDTHVFIVPFYLRGLWGSFFSYAAGKYRTGTRSGRLRHITVGFGPPLPATTSAAQVKQAVFETSIHTWQHYLENLEPLALSFLRTAKACGGQTAVLETRACLTYHRLLAGALLFTRHLRTLFSAQQHIGILLPPSAGAVLANLTVLMQGKTVVNLNYTSPLEVISASVQRADIQTILTSRRFLKKLENRKIDLTPLGEQVKLILLEDLGEQISSKERLWAYLQARFLPVWLLRSLYFHKSRLDDTAAILFSSGSEGTPKGVMLSHANLMGNLKQIAAILNPNEEDVILNALPAFHAFGLTVTTFMPLIEGIPMVCQPDPTDAQAVGRLVAQYKVTLLLGTSTFLRIYTKSRKVLPLMFQSLRIIVAGAERLSEEVRKSFKEKFNKDIYEGYGATETSPVASVNILDILLSYSGEVQIGNKPGTVGLPLPGARVKIVDPDTLAELPVGEAGLVLIGGTQIMQRYLKDPEKTAQVIVEQHGVRWYKSGDKGHLDEDGFLTILDRYSRFAKLGGEMVSLGAVETELTKLFDHPELEILAVAIPEQSKGEKIVLLIAGEVDTDSLRTQVLKSGINPLMQPKEYLKVAAIPKLGTGKVDFTAAKRLALK</sequence>
<keyword evidence="1 4" id="KW-0812">Transmembrane</keyword>